<dbReference type="EMBL" id="KT428295">
    <property type="protein sequence ID" value="ALK44356.1"/>
    <property type="molecule type" value="Genomic_DNA"/>
</dbReference>
<evidence type="ECO:0000256" key="1">
    <source>
        <dbReference type="SAM" id="SignalP"/>
    </source>
</evidence>
<organism evidence="2">
    <name type="scientific">Colwellia sp. C1</name>
    <dbReference type="NCBI Taxonomy" id="1737566"/>
    <lineage>
        <taxon>Bacteria</taxon>
        <taxon>Pseudomonadati</taxon>
        <taxon>Pseudomonadota</taxon>
        <taxon>Gammaproteobacteria</taxon>
        <taxon>Alteromonadales</taxon>
        <taxon>Colwelliaceae</taxon>
        <taxon>Colwellia</taxon>
    </lineage>
</organism>
<reference evidence="2" key="1">
    <citation type="submission" date="2015-08" db="EMBL/GenBank/DDBJ databases">
        <title>Partial sequence of psychrophilic Colwellia sp.</title>
        <authorList>
            <person name="Pankowski J.A."/>
            <person name="Leong J.S."/>
            <person name="Nano F.E."/>
        </authorList>
    </citation>
    <scope>NUCLEOTIDE SEQUENCE</scope>
    <source>
        <strain evidence="2">C1</strain>
    </source>
</reference>
<evidence type="ECO:0000313" key="2">
    <source>
        <dbReference type="EMBL" id="ALK44356.1"/>
    </source>
</evidence>
<feature type="signal peptide" evidence="1">
    <location>
        <begin position="1"/>
        <end position="20"/>
    </location>
</feature>
<dbReference type="AlphaFoldDB" id="A0A0N7J5N4"/>
<name>A0A0N7J5N4_9GAMM</name>
<proteinExistence type="predicted"/>
<protein>
    <submittedName>
        <fullName evidence="2">Uncharacterized protein</fullName>
    </submittedName>
</protein>
<keyword evidence="1" id="KW-0732">Signal</keyword>
<accession>A0A0N7J5N4</accession>
<feature type="chain" id="PRO_5006013809" evidence="1">
    <location>
        <begin position="21"/>
        <end position="100"/>
    </location>
</feature>
<sequence length="100" mass="11868">MRIKIFICFMLLAVNTAIHAGPKVMVKHNRNVKNLAEIQIINQTIERLICYVAIDGHKIHFRLYAMQPSKWYVATDERFTHTNYSTWCDYLSLHPKYQKN</sequence>